<dbReference type="InParanoid" id="E4ZZ04"/>
<keyword evidence="2" id="KW-1185">Reference proteome</keyword>
<evidence type="ECO:0000313" key="2">
    <source>
        <dbReference type="Proteomes" id="UP000002668"/>
    </source>
</evidence>
<accession>E4ZZ04</accession>
<protein>
    <submittedName>
        <fullName evidence="1">Predicted protein</fullName>
    </submittedName>
</protein>
<dbReference type="HOGENOM" id="CLU_2333975_0_0_1"/>
<gene>
    <name evidence="1" type="ORF">LEMA_uP107040.1</name>
</gene>
<dbReference type="AlphaFoldDB" id="E4ZZ04"/>
<dbReference type="VEuPathDB" id="FungiDB:LEMA_uP107040.1"/>
<proteinExistence type="predicted"/>
<sequence>MGGDEGHKGKEAEVAIYKVPLGPVAATLGHLSLNSTVPNFFGVRLLPAIVDYAHRFFTSRSTFPFNRTAMACWQQGKPIDSSEQVLDVLVAPRYLSHA</sequence>
<organism evidence="2">
    <name type="scientific">Leptosphaeria maculans (strain JN3 / isolate v23.1.3 / race Av1-4-5-6-7-8)</name>
    <name type="common">Blackleg fungus</name>
    <name type="synonym">Phoma lingam</name>
    <dbReference type="NCBI Taxonomy" id="985895"/>
    <lineage>
        <taxon>Eukaryota</taxon>
        <taxon>Fungi</taxon>
        <taxon>Dikarya</taxon>
        <taxon>Ascomycota</taxon>
        <taxon>Pezizomycotina</taxon>
        <taxon>Dothideomycetes</taxon>
        <taxon>Pleosporomycetidae</taxon>
        <taxon>Pleosporales</taxon>
        <taxon>Pleosporineae</taxon>
        <taxon>Leptosphaeriaceae</taxon>
        <taxon>Plenodomus</taxon>
        <taxon>Plenodomus lingam/Leptosphaeria maculans species complex</taxon>
    </lineage>
</organism>
<dbReference type="EMBL" id="FP929129">
    <property type="protein sequence ID" value="CBX96439.1"/>
    <property type="molecule type" value="Genomic_DNA"/>
</dbReference>
<evidence type="ECO:0000313" key="1">
    <source>
        <dbReference type="EMBL" id="CBX96439.1"/>
    </source>
</evidence>
<reference evidence="2" key="1">
    <citation type="journal article" date="2011" name="Nat. Commun.">
        <title>Effector diversification within compartments of the Leptosphaeria maculans genome affected by Repeat-Induced Point mutations.</title>
        <authorList>
            <person name="Rouxel T."/>
            <person name="Grandaubert J."/>
            <person name="Hane J.K."/>
            <person name="Hoede C."/>
            <person name="van de Wouw A.P."/>
            <person name="Couloux A."/>
            <person name="Dominguez V."/>
            <person name="Anthouard V."/>
            <person name="Bally P."/>
            <person name="Bourras S."/>
            <person name="Cozijnsen A.J."/>
            <person name="Ciuffetti L.M."/>
            <person name="Degrave A."/>
            <person name="Dilmaghani A."/>
            <person name="Duret L."/>
            <person name="Fudal I."/>
            <person name="Goodwin S.B."/>
            <person name="Gout L."/>
            <person name="Glaser N."/>
            <person name="Linglin J."/>
            <person name="Kema G.H.J."/>
            <person name="Lapalu N."/>
            <person name="Lawrence C.B."/>
            <person name="May K."/>
            <person name="Meyer M."/>
            <person name="Ollivier B."/>
            <person name="Poulain J."/>
            <person name="Schoch C.L."/>
            <person name="Simon A."/>
            <person name="Spatafora J.W."/>
            <person name="Stachowiak A."/>
            <person name="Turgeon B.G."/>
            <person name="Tyler B.M."/>
            <person name="Vincent D."/>
            <person name="Weissenbach J."/>
            <person name="Amselem J."/>
            <person name="Quesneville H."/>
            <person name="Oliver R.P."/>
            <person name="Wincker P."/>
            <person name="Balesdent M.-H."/>
            <person name="Howlett B.J."/>
        </authorList>
    </citation>
    <scope>NUCLEOTIDE SEQUENCE [LARGE SCALE GENOMIC DNA]</scope>
    <source>
        <strain evidence="2">JN3 / isolate v23.1.3 / race Av1-4-5-6-7-8</strain>
    </source>
</reference>
<dbReference type="Proteomes" id="UP000002668">
    <property type="component" value="Genome"/>
</dbReference>
<name>E4ZZ04_LEPMJ</name>